<feature type="compositionally biased region" description="Basic and acidic residues" evidence="1">
    <location>
        <begin position="17"/>
        <end position="28"/>
    </location>
</feature>
<dbReference type="Proteomes" id="UP000193685">
    <property type="component" value="Unassembled WGS sequence"/>
</dbReference>
<dbReference type="GeneID" id="63783161"/>
<keyword evidence="2" id="KW-0472">Membrane</keyword>
<evidence type="ECO:0000256" key="2">
    <source>
        <dbReference type="SAM" id="Phobius"/>
    </source>
</evidence>
<keyword evidence="2" id="KW-0812">Transmembrane</keyword>
<dbReference type="AlphaFoldDB" id="A0A1Y2FPM8"/>
<keyword evidence="2" id="KW-1133">Transmembrane helix</keyword>
<proteinExistence type="predicted"/>
<accession>A0A1Y2FPM8</accession>
<keyword evidence="4" id="KW-1185">Reference proteome</keyword>
<sequence>MSGKVQSARQRQANEAFAKKEASKRGKAPEQVLKQATKKEVVKRSTAQKVTIGIVGTLIFGGFIYEFLKLFL</sequence>
<comment type="caution">
    <text evidence="3">The sequence shown here is derived from an EMBL/GenBank/DDBJ whole genome shotgun (WGS) entry which is preliminary data.</text>
</comment>
<dbReference type="EMBL" id="MCFI01000004">
    <property type="protein sequence ID" value="ORY85557.1"/>
    <property type="molecule type" value="Genomic_DNA"/>
</dbReference>
<reference evidence="3 4" key="1">
    <citation type="submission" date="2016-07" db="EMBL/GenBank/DDBJ databases">
        <title>Pervasive Adenine N6-methylation of Active Genes in Fungi.</title>
        <authorList>
            <consortium name="DOE Joint Genome Institute"/>
            <person name="Mondo S.J."/>
            <person name="Dannebaum R.O."/>
            <person name="Kuo R.C."/>
            <person name="Labutti K."/>
            <person name="Haridas S."/>
            <person name="Kuo A."/>
            <person name="Salamov A."/>
            <person name="Ahrendt S.R."/>
            <person name="Lipzen A."/>
            <person name="Sullivan W."/>
            <person name="Andreopoulos W.B."/>
            <person name="Clum A."/>
            <person name="Lindquist E."/>
            <person name="Daum C."/>
            <person name="Ramamoorthy G.K."/>
            <person name="Gryganskyi A."/>
            <person name="Culley D."/>
            <person name="Magnuson J.K."/>
            <person name="James T.Y."/>
            <person name="O'Malley M.A."/>
            <person name="Stajich J.E."/>
            <person name="Spatafora J.W."/>
            <person name="Visel A."/>
            <person name="Grigoriev I.V."/>
        </authorList>
    </citation>
    <scope>NUCLEOTIDE SEQUENCE [LARGE SCALE GENOMIC DNA]</scope>
    <source>
        <strain evidence="3 4">12-1054</strain>
    </source>
</reference>
<evidence type="ECO:0000313" key="3">
    <source>
        <dbReference type="EMBL" id="ORY85557.1"/>
    </source>
</evidence>
<evidence type="ECO:0000313" key="4">
    <source>
        <dbReference type="Proteomes" id="UP000193685"/>
    </source>
</evidence>
<feature type="transmembrane region" description="Helical" evidence="2">
    <location>
        <begin position="50"/>
        <end position="68"/>
    </location>
</feature>
<feature type="compositionally biased region" description="Polar residues" evidence="1">
    <location>
        <begin position="1"/>
        <end position="13"/>
    </location>
</feature>
<gene>
    <name evidence="3" type="ORF">BCR37DRAFT_241899</name>
</gene>
<protein>
    <submittedName>
        <fullName evidence="3">Uncharacterized protein</fullName>
    </submittedName>
</protein>
<organism evidence="3 4">
    <name type="scientific">Protomyces lactucae-debilis</name>
    <dbReference type="NCBI Taxonomy" id="2754530"/>
    <lineage>
        <taxon>Eukaryota</taxon>
        <taxon>Fungi</taxon>
        <taxon>Dikarya</taxon>
        <taxon>Ascomycota</taxon>
        <taxon>Taphrinomycotina</taxon>
        <taxon>Taphrinomycetes</taxon>
        <taxon>Taphrinales</taxon>
        <taxon>Protomycetaceae</taxon>
        <taxon>Protomyces</taxon>
    </lineage>
</organism>
<feature type="region of interest" description="Disordered" evidence="1">
    <location>
        <begin position="1"/>
        <end position="31"/>
    </location>
</feature>
<dbReference type="RefSeq" id="XP_040727039.1">
    <property type="nucleotide sequence ID" value="XM_040866562.1"/>
</dbReference>
<dbReference type="OrthoDB" id="16679at2759"/>
<evidence type="ECO:0000256" key="1">
    <source>
        <dbReference type="SAM" id="MobiDB-lite"/>
    </source>
</evidence>
<name>A0A1Y2FPM8_PROLT</name>